<reference evidence="5 6" key="1">
    <citation type="submission" date="2024-03" db="EMBL/GenBank/DDBJ databases">
        <title>Mouse gut bacterial collection (mGBC) of GemPharmatech.</title>
        <authorList>
            <person name="He Y."/>
            <person name="Dong L."/>
            <person name="Wu D."/>
            <person name="Gao X."/>
            <person name="Lin Z."/>
        </authorList>
    </citation>
    <scope>NUCLEOTIDE SEQUENCE [LARGE SCALE GENOMIC DNA]</scope>
    <source>
        <strain evidence="5 6">54-13</strain>
    </source>
</reference>
<feature type="domain" description="Glycosyl hydrolase family 95 N-terminal" evidence="2">
    <location>
        <begin position="32"/>
        <end position="273"/>
    </location>
</feature>
<dbReference type="PANTHER" id="PTHR31084:SF0">
    <property type="entry name" value="ALPHA-L-FUCOSIDASE 2"/>
    <property type="match status" value="1"/>
</dbReference>
<dbReference type="PIRSF" id="PIRSF007663">
    <property type="entry name" value="UCP007663"/>
    <property type="match status" value="1"/>
</dbReference>
<keyword evidence="1" id="KW-0732">Signal</keyword>
<evidence type="ECO:0000259" key="4">
    <source>
        <dbReference type="Pfam" id="PF22124"/>
    </source>
</evidence>
<feature type="domain" description="Alpha fucosidase A-like C-terminal" evidence="3">
    <location>
        <begin position="714"/>
        <end position="788"/>
    </location>
</feature>
<dbReference type="GO" id="GO:0016787">
    <property type="term" value="F:hydrolase activity"/>
    <property type="evidence" value="ECO:0007669"/>
    <property type="project" value="UniProtKB-KW"/>
</dbReference>
<evidence type="ECO:0000259" key="3">
    <source>
        <dbReference type="Pfam" id="PF21307"/>
    </source>
</evidence>
<feature type="chain" id="PRO_5047144291" evidence="1">
    <location>
        <begin position="23"/>
        <end position="807"/>
    </location>
</feature>
<evidence type="ECO:0000313" key="6">
    <source>
        <dbReference type="Proteomes" id="UP001565200"/>
    </source>
</evidence>
<sequence length="807" mass="88369">MKNYLSGIIVLLFYTTAGSMTADNRFSPDKTLWYKAPAVQWEETLPVGNGRLGMTPYGNPFKEHVVLNEISMWSGSKACYDNPDAAKSLPEIQRLLAEGRNREAQELMYTTFVPTMTTDGGTYGSYQMLADLNIDLSYGSDKVSDYTRWLDLTEAAAYTSYSISGTEYVQECYVPRGEDVMIYHIKASRPGSINLTASLSRPERAVVSSAGDNRLLMTGTLDSGAKGIDGMKYALAAAITASGKGASTHSTDSTLAVANADEVYIVMGAATTYLYGALYNTAALNAVNKATAGTKALAALKEEGIKRHRMLFDRAGIELEEGHAAALPTDRRIEAFQTQSEPSLAALYYNYGRYLLICSTMPGGMPPNLQGLWANGVSTPWNGDYHTNINVQMNHWPVEPGNLSELHGPLIDLVKRAVPNGAHTAKVFYGPEARGWVMHMMTNPWEYTDPGQHPSWGATNTGGAWLCAHLWEHYLYTADRQYLSEIYPVMKGAAEFFKSTMIKEPKRGRLVTAPSSSPENTFTVGDDPTPISVCMGPAMDSQIIRELYGNVAEAATILGVDSLFADSLRRDMALLPPDSIGHDGRLMEWLEEYDETDPHHRHVSHLYALHPGNGISASLTPELAEACRKTLERRGDGGTGWSRAWKVCFWARLGDGDRAYKLFKALLTPAYIYNSTDYQGHGAGTFPNLFCSHPPFQMDGNWGGTAGISEMLLQSQDGFINMLPALPDEWQSGSLHGFKVRGGATADIQWKNGKVTSATITGGPVSSQKIKVPAYVRHISVNGKDVKADEFIHLDLSLGEKAEILFD</sequence>
<evidence type="ECO:0000313" key="5">
    <source>
        <dbReference type="EMBL" id="MEY8246069.1"/>
    </source>
</evidence>
<dbReference type="RefSeq" id="WP_369863639.1">
    <property type="nucleotide sequence ID" value="NZ_JBCLPP010000031.1"/>
</dbReference>
<dbReference type="Pfam" id="PF21307">
    <property type="entry name" value="Glyco_hydro_95_C"/>
    <property type="match status" value="1"/>
</dbReference>
<dbReference type="InterPro" id="IPR012341">
    <property type="entry name" value="6hp_glycosidase-like_sf"/>
</dbReference>
<dbReference type="InterPro" id="IPR027414">
    <property type="entry name" value="GH95_N_dom"/>
</dbReference>
<proteinExistence type="predicted"/>
<dbReference type="SUPFAM" id="SSF48208">
    <property type="entry name" value="Six-hairpin glycosidases"/>
    <property type="match status" value="1"/>
</dbReference>
<dbReference type="Proteomes" id="UP001565200">
    <property type="component" value="Unassembled WGS sequence"/>
</dbReference>
<dbReference type="InterPro" id="IPR049053">
    <property type="entry name" value="AFCA-like_C"/>
</dbReference>
<dbReference type="InterPro" id="IPR054363">
    <property type="entry name" value="GH95_cat"/>
</dbReference>
<accession>A0ABV4D148</accession>
<dbReference type="PANTHER" id="PTHR31084">
    <property type="entry name" value="ALPHA-L-FUCOSIDASE 2"/>
    <property type="match status" value="1"/>
</dbReference>
<dbReference type="InterPro" id="IPR008928">
    <property type="entry name" value="6-hairpin_glycosidase_sf"/>
</dbReference>
<dbReference type="EMBL" id="JBCLPP010000031">
    <property type="protein sequence ID" value="MEY8246069.1"/>
    <property type="molecule type" value="Genomic_DNA"/>
</dbReference>
<protein>
    <submittedName>
        <fullName evidence="5">Glycoside hydrolase family 95 protein</fullName>
    </submittedName>
</protein>
<organism evidence="5 6">
    <name type="scientific">Heminiphilus faecis</name>
    <dbReference type="NCBI Taxonomy" id="2601703"/>
    <lineage>
        <taxon>Bacteria</taxon>
        <taxon>Pseudomonadati</taxon>
        <taxon>Bacteroidota</taxon>
        <taxon>Bacteroidia</taxon>
        <taxon>Bacteroidales</taxon>
        <taxon>Muribaculaceae</taxon>
        <taxon>Heminiphilus</taxon>
    </lineage>
</organism>
<feature type="signal peptide" evidence="1">
    <location>
        <begin position="1"/>
        <end position="22"/>
    </location>
</feature>
<keyword evidence="5" id="KW-0378">Hydrolase</keyword>
<evidence type="ECO:0000259" key="2">
    <source>
        <dbReference type="Pfam" id="PF14498"/>
    </source>
</evidence>
<comment type="caution">
    <text evidence="5">The sequence shown here is derived from an EMBL/GenBank/DDBJ whole genome shotgun (WGS) entry which is preliminary data.</text>
</comment>
<evidence type="ECO:0000256" key="1">
    <source>
        <dbReference type="SAM" id="SignalP"/>
    </source>
</evidence>
<keyword evidence="6" id="KW-1185">Reference proteome</keyword>
<dbReference type="InterPro" id="IPR016518">
    <property type="entry name" value="Alpha-L-fucosidase"/>
</dbReference>
<dbReference type="Gene3D" id="1.50.10.10">
    <property type="match status" value="1"/>
</dbReference>
<dbReference type="Pfam" id="PF14498">
    <property type="entry name" value="Glyco_hyd_65N_2"/>
    <property type="match status" value="1"/>
</dbReference>
<feature type="domain" description="Glycosyl hydrolase family 95 catalytic" evidence="4">
    <location>
        <begin position="298"/>
        <end position="712"/>
    </location>
</feature>
<name>A0ABV4D148_9BACT</name>
<gene>
    <name evidence="5" type="ORF">AAK873_10640</name>
</gene>
<dbReference type="Pfam" id="PF22124">
    <property type="entry name" value="Glyco_hydro_95_cat"/>
    <property type="match status" value="1"/>
</dbReference>